<reference evidence="1" key="1">
    <citation type="journal article" date="2019" name="Environ. Microbiol.">
        <title>Fungal ecological strategies reflected in gene transcription - a case study of two litter decomposers.</title>
        <authorList>
            <person name="Barbi F."/>
            <person name="Kohler A."/>
            <person name="Barry K."/>
            <person name="Baskaran P."/>
            <person name="Daum C."/>
            <person name="Fauchery L."/>
            <person name="Ihrmark K."/>
            <person name="Kuo A."/>
            <person name="LaButti K."/>
            <person name="Lipzen A."/>
            <person name="Morin E."/>
            <person name="Grigoriev I.V."/>
            <person name="Henrissat B."/>
            <person name="Lindahl B."/>
            <person name="Martin F."/>
        </authorList>
    </citation>
    <scope>NUCLEOTIDE SEQUENCE</scope>
    <source>
        <strain evidence="1">JB14</strain>
    </source>
</reference>
<name>A0A6A4GDK0_9AGAR</name>
<evidence type="ECO:0008006" key="3">
    <source>
        <dbReference type="Google" id="ProtNLM"/>
    </source>
</evidence>
<dbReference type="EMBL" id="ML770467">
    <property type="protein sequence ID" value="KAE9383445.1"/>
    <property type="molecule type" value="Genomic_DNA"/>
</dbReference>
<dbReference type="Proteomes" id="UP000799118">
    <property type="component" value="Unassembled WGS sequence"/>
</dbReference>
<evidence type="ECO:0000313" key="2">
    <source>
        <dbReference type="Proteomes" id="UP000799118"/>
    </source>
</evidence>
<dbReference type="AlphaFoldDB" id="A0A6A4GDK0"/>
<keyword evidence="2" id="KW-1185">Reference proteome</keyword>
<accession>A0A6A4GDK0</accession>
<proteinExistence type="predicted"/>
<evidence type="ECO:0000313" key="1">
    <source>
        <dbReference type="EMBL" id="KAE9383445.1"/>
    </source>
</evidence>
<organism evidence="1 2">
    <name type="scientific">Gymnopus androsaceus JB14</name>
    <dbReference type="NCBI Taxonomy" id="1447944"/>
    <lineage>
        <taxon>Eukaryota</taxon>
        <taxon>Fungi</taxon>
        <taxon>Dikarya</taxon>
        <taxon>Basidiomycota</taxon>
        <taxon>Agaricomycotina</taxon>
        <taxon>Agaricomycetes</taxon>
        <taxon>Agaricomycetidae</taxon>
        <taxon>Agaricales</taxon>
        <taxon>Marasmiineae</taxon>
        <taxon>Omphalotaceae</taxon>
        <taxon>Gymnopus</taxon>
    </lineage>
</organism>
<sequence>MWFDEWITRCQRVPLDLSLDLYVEELDDFREVLMERGKQLLEYILTQFGHKVRSLFVIGAPSSLLPILQLPPSSSLLALEEMSLTILGDGLDTHEGRVAFFPAKVEVLLDAPKLTRVELNNTSLLEFLGLPAEQLTSLKVNAEDVEVDPAMLVGILPRCKQLVALEICLPFEDSIGFSTTLSIFLPTLRSLEVSCFNAAHNILRCITTSLLEQLSLRYHSQDLDSLFTDLTEFQQRSSTPLSCLNLYISYGANHDMEINTEKVIGMLSLFPAIHSLEIHPRAPLHPDLLIQVVTYTEGHHVLPNLKELVFLWSFHGGGRVRRRSVMDYLACKR</sequence>
<protein>
    <recommendedName>
        <fullName evidence="3">F-box domain-containing protein</fullName>
    </recommendedName>
</protein>
<dbReference type="OrthoDB" id="3127661at2759"/>
<gene>
    <name evidence="1" type="ORF">BT96DRAFT_49572</name>
</gene>